<dbReference type="InterPro" id="IPR050469">
    <property type="entry name" value="Diguanylate_Cyclase"/>
</dbReference>
<keyword evidence="5" id="KW-1185">Reference proteome</keyword>
<accession>A0ABT1D9C4</accession>
<name>A0ABT1D9C4_9PROT</name>
<comment type="catalytic activity">
    <reaction evidence="2">
        <text>2 GTP = 3',3'-c-di-GMP + 2 diphosphate</text>
        <dbReference type="Rhea" id="RHEA:24898"/>
        <dbReference type="ChEBI" id="CHEBI:33019"/>
        <dbReference type="ChEBI" id="CHEBI:37565"/>
        <dbReference type="ChEBI" id="CHEBI:58805"/>
        <dbReference type="EC" id="2.7.7.65"/>
    </reaction>
</comment>
<dbReference type="EC" id="2.7.7.65" evidence="1"/>
<protein>
    <recommendedName>
        <fullName evidence="1">diguanylate cyclase</fullName>
        <ecNumber evidence="1">2.7.7.65</ecNumber>
    </recommendedName>
</protein>
<dbReference type="RefSeq" id="WP_252955189.1">
    <property type="nucleotide sequence ID" value="NZ_JAFIRR010000136.1"/>
</dbReference>
<dbReference type="CDD" id="cd01949">
    <property type="entry name" value="GGDEF"/>
    <property type="match status" value="1"/>
</dbReference>
<evidence type="ECO:0000313" key="4">
    <source>
        <dbReference type="EMBL" id="MCO6418536.1"/>
    </source>
</evidence>
<dbReference type="NCBIfam" id="TIGR00254">
    <property type="entry name" value="GGDEF"/>
    <property type="match status" value="1"/>
</dbReference>
<comment type="caution">
    <text evidence="4">The sequence shown here is derived from an EMBL/GenBank/DDBJ whole genome shotgun (WGS) entry which is preliminary data.</text>
</comment>
<dbReference type="InterPro" id="IPR029787">
    <property type="entry name" value="Nucleotide_cyclase"/>
</dbReference>
<dbReference type="EMBL" id="JAFIRR010000136">
    <property type="protein sequence ID" value="MCO6418536.1"/>
    <property type="molecule type" value="Genomic_DNA"/>
</dbReference>
<organism evidence="4 5">
    <name type="scientific">Siccirubricoccus soli</name>
    <dbReference type="NCBI Taxonomy" id="2899147"/>
    <lineage>
        <taxon>Bacteria</taxon>
        <taxon>Pseudomonadati</taxon>
        <taxon>Pseudomonadota</taxon>
        <taxon>Alphaproteobacteria</taxon>
        <taxon>Acetobacterales</taxon>
        <taxon>Roseomonadaceae</taxon>
        <taxon>Siccirubricoccus</taxon>
    </lineage>
</organism>
<dbReference type="PROSITE" id="PS50887">
    <property type="entry name" value="GGDEF"/>
    <property type="match status" value="1"/>
</dbReference>
<reference evidence="4 5" key="1">
    <citation type="submission" date="2021-12" db="EMBL/GenBank/DDBJ databases">
        <title>Siccirubricoccus leaddurans sp. nov., a high concentration Zn2+ tolerance bacterium.</title>
        <authorList>
            <person name="Cao Y."/>
        </authorList>
    </citation>
    <scope>NUCLEOTIDE SEQUENCE [LARGE SCALE GENOMIC DNA]</scope>
    <source>
        <strain evidence="4 5">KC 17139</strain>
    </source>
</reference>
<dbReference type="SUPFAM" id="SSF55073">
    <property type="entry name" value="Nucleotide cyclase"/>
    <property type="match status" value="1"/>
</dbReference>
<proteinExistence type="predicted"/>
<dbReference type="SMART" id="SM00267">
    <property type="entry name" value="GGDEF"/>
    <property type="match status" value="1"/>
</dbReference>
<evidence type="ECO:0000313" key="5">
    <source>
        <dbReference type="Proteomes" id="UP001523392"/>
    </source>
</evidence>
<dbReference type="PANTHER" id="PTHR45138">
    <property type="entry name" value="REGULATORY COMPONENTS OF SENSORY TRANSDUCTION SYSTEM"/>
    <property type="match status" value="1"/>
</dbReference>
<dbReference type="Pfam" id="PF00990">
    <property type="entry name" value="GGDEF"/>
    <property type="match status" value="1"/>
</dbReference>
<evidence type="ECO:0000256" key="1">
    <source>
        <dbReference type="ARBA" id="ARBA00012528"/>
    </source>
</evidence>
<feature type="domain" description="GGDEF" evidence="3">
    <location>
        <begin position="217"/>
        <end position="356"/>
    </location>
</feature>
<evidence type="ECO:0000256" key="2">
    <source>
        <dbReference type="ARBA" id="ARBA00034247"/>
    </source>
</evidence>
<dbReference type="InterPro" id="IPR043128">
    <property type="entry name" value="Rev_trsase/Diguanyl_cyclase"/>
</dbReference>
<dbReference type="Proteomes" id="UP001523392">
    <property type="component" value="Unassembled WGS sequence"/>
</dbReference>
<gene>
    <name evidence="4" type="ORF">JYK14_20555</name>
</gene>
<dbReference type="Gene3D" id="3.30.70.270">
    <property type="match status" value="1"/>
</dbReference>
<dbReference type="PANTHER" id="PTHR45138:SF9">
    <property type="entry name" value="DIGUANYLATE CYCLASE DGCM-RELATED"/>
    <property type="match status" value="1"/>
</dbReference>
<sequence>MGPDPTMAMNGSTAPPRPGNAAVAFAHAAIASMLRFGIRPTPAHFTIWYDFHSGEHPMVRRVLATFIDNGQSIDERLMFEVHERFYHPGREMQSFLDASQDIHAALQEVVSQVAEAGSNATRYGSSLRRFSGALAGPLGEVPGLLARLQEETELLSRRCDRLGGDISASAERIGTLERELAEARREATTDVLTGLPNRRAFEEHLRHAAAEATVQGHSLCLLIADIDRFKLINDTWGHPVGDAVLRRVAQTIQACLGEGAAAAPLAARMGGEEFAALLPHASLGAAQQAAERIRQAVSEKSFSLRSTGKDLGVVTISIGVAAYQPGEPLPCLVERADVALYQAKQAGRNRVASLPQPA</sequence>
<evidence type="ECO:0000259" key="3">
    <source>
        <dbReference type="PROSITE" id="PS50887"/>
    </source>
</evidence>
<dbReference type="InterPro" id="IPR000160">
    <property type="entry name" value="GGDEF_dom"/>
</dbReference>